<proteinExistence type="predicted"/>
<dbReference type="AlphaFoldDB" id="G7TM35"/>
<evidence type="ECO:0000313" key="1">
    <source>
        <dbReference type="EMBL" id="AEQ97186.1"/>
    </source>
</evidence>
<dbReference type="KEGG" id="xor:XOC_3088"/>
<accession>G7TM35</accession>
<gene>
    <name evidence="1" type="ORF">XOC_3088</name>
</gene>
<reference evidence="1 2" key="1">
    <citation type="journal article" date="2011" name="J. Bacteriol.">
        <title>Two new complete genome sequences offer insight into host and tissue specificity of plant pathogenic Xanthomonas spp.</title>
        <authorList>
            <person name="Bogdanove A.J."/>
            <person name="Koebnik R."/>
            <person name="Lu H."/>
            <person name="Furutani A."/>
            <person name="Angiuoli S.V."/>
            <person name="Patil P.B."/>
            <person name="Van Sluys M.A."/>
            <person name="Ryan R.P."/>
            <person name="Meyer D.F."/>
            <person name="Han S.W."/>
            <person name="Aparna G."/>
            <person name="Rajaram M."/>
            <person name="Delcher A.L."/>
            <person name="Phillippy A.M."/>
            <person name="Puiu D."/>
            <person name="Schatz M.C."/>
            <person name="Shumway M."/>
            <person name="Sommer D.D."/>
            <person name="Trapnell C."/>
            <person name="Benahmed F."/>
            <person name="Dimitrov G."/>
            <person name="Madupu R."/>
            <person name="Radune D."/>
            <person name="Sullivan S."/>
            <person name="Jha G."/>
            <person name="Ishihara H."/>
            <person name="Lee S.W."/>
            <person name="Pandey A."/>
            <person name="Sharma V."/>
            <person name="Sriariyanun M."/>
            <person name="Szurek B."/>
            <person name="Vera-Cruz C.M."/>
            <person name="Dorman K.S."/>
            <person name="Ronald P.C."/>
            <person name="Verdier V."/>
            <person name="Dow J.M."/>
            <person name="Sonti R.V."/>
            <person name="Tsuge S."/>
            <person name="Brendel V.P."/>
            <person name="Rabinowicz P.D."/>
            <person name="Leach J.E."/>
            <person name="White F.F."/>
            <person name="Salzberg S.L."/>
        </authorList>
    </citation>
    <scope>NUCLEOTIDE SEQUENCE [LARGE SCALE GENOMIC DNA]</scope>
    <source>
        <strain evidence="1 2">BLS256</strain>
    </source>
</reference>
<sequence length="74" mass="8497">MCNWIKVMALMYEHPDHTDHLVLMTEGEAMLQPGYETRAQDVLGNIYALYGRKGFAEHQKTYLAMLLKQQAPNA</sequence>
<protein>
    <submittedName>
        <fullName evidence="1">Uncharacterized protein</fullName>
    </submittedName>
</protein>
<organism evidence="1 2">
    <name type="scientific">Xanthomonas oryzae pv. oryzicola (strain BLS256)</name>
    <dbReference type="NCBI Taxonomy" id="383407"/>
    <lineage>
        <taxon>Bacteria</taxon>
        <taxon>Pseudomonadati</taxon>
        <taxon>Pseudomonadota</taxon>
        <taxon>Gammaproteobacteria</taxon>
        <taxon>Lysobacterales</taxon>
        <taxon>Lysobacteraceae</taxon>
        <taxon>Xanthomonas</taxon>
    </lineage>
</organism>
<dbReference type="HOGENOM" id="CLU_2686909_0_0_6"/>
<dbReference type="EMBL" id="CP003057">
    <property type="protein sequence ID" value="AEQ97186.1"/>
    <property type="molecule type" value="Genomic_DNA"/>
</dbReference>
<name>G7TM35_XANOB</name>
<evidence type="ECO:0000313" key="2">
    <source>
        <dbReference type="Proteomes" id="UP000008851"/>
    </source>
</evidence>
<dbReference type="Proteomes" id="UP000008851">
    <property type="component" value="Chromosome"/>
</dbReference>
<dbReference type="SMR" id="G7TM35"/>